<keyword evidence="4" id="KW-1185">Reference proteome</keyword>
<sequence>MNTKTIISVTALAVLCMAGAQSLWMSSDSHMSFFITSEGPGSGADLGGLEGADQHCQMLAEEAGAGDRTWHAYLSTDGSGGDESIDARDRIGQGPWYNANGEEIASDVEHLHGDNNLNKETALDENGQMVNGRGDDPNMHDILTGSQLDGTAFGSEEDKTCSDWTSSGEGSAQVGHHDREGGGENPTSWNSAHGSAGCSQQDLQGTGGNGLFYCFAIN</sequence>
<evidence type="ECO:0000256" key="2">
    <source>
        <dbReference type="SAM" id="SignalP"/>
    </source>
</evidence>
<feature type="compositionally biased region" description="Polar residues" evidence="1">
    <location>
        <begin position="185"/>
        <end position="202"/>
    </location>
</feature>
<evidence type="ECO:0000313" key="3">
    <source>
        <dbReference type="EMBL" id="SMO50692.1"/>
    </source>
</evidence>
<protein>
    <recommendedName>
        <fullName evidence="5">Collagenase NC10 and Endostatin</fullName>
    </recommendedName>
</protein>
<feature type="chain" id="PRO_5022222306" description="Collagenase NC10 and Endostatin" evidence="2">
    <location>
        <begin position="21"/>
        <end position="218"/>
    </location>
</feature>
<evidence type="ECO:0000313" key="4">
    <source>
        <dbReference type="Proteomes" id="UP000317593"/>
    </source>
</evidence>
<feature type="signal peptide" evidence="2">
    <location>
        <begin position="1"/>
        <end position="20"/>
    </location>
</feature>
<dbReference type="InterPro" id="IPR016186">
    <property type="entry name" value="C-type_lectin-like/link_sf"/>
</dbReference>
<dbReference type="Proteomes" id="UP000317593">
    <property type="component" value="Unassembled WGS sequence"/>
</dbReference>
<gene>
    <name evidence="3" type="ORF">SAMN06265218_10438</name>
</gene>
<evidence type="ECO:0008006" key="5">
    <source>
        <dbReference type="Google" id="ProtNLM"/>
    </source>
</evidence>
<evidence type="ECO:0000256" key="1">
    <source>
        <dbReference type="SAM" id="MobiDB-lite"/>
    </source>
</evidence>
<organism evidence="3 4">
    <name type="scientific">Fodinibius sediminis</name>
    <dbReference type="NCBI Taxonomy" id="1214077"/>
    <lineage>
        <taxon>Bacteria</taxon>
        <taxon>Pseudomonadati</taxon>
        <taxon>Balneolota</taxon>
        <taxon>Balneolia</taxon>
        <taxon>Balneolales</taxon>
        <taxon>Balneolaceae</taxon>
        <taxon>Fodinibius</taxon>
    </lineage>
</organism>
<feature type="region of interest" description="Disordered" evidence="1">
    <location>
        <begin position="153"/>
        <end position="202"/>
    </location>
</feature>
<reference evidence="3 4" key="1">
    <citation type="submission" date="2017-05" db="EMBL/GenBank/DDBJ databases">
        <authorList>
            <person name="Varghese N."/>
            <person name="Submissions S."/>
        </authorList>
    </citation>
    <scope>NUCLEOTIDE SEQUENCE [LARGE SCALE GENOMIC DNA]</scope>
    <source>
        <strain evidence="3 4">DSM 21194</strain>
    </source>
</reference>
<keyword evidence="2" id="KW-0732">Signal</keyword>
<dbReference type="AlphaFoldDB" id="A0A521BU38"/>
<dbReference type="SUPFAM" id="SSF56436">
    <property type="entry name" value="C-type lectin-like"/>
    <property type="match status" value="1"/>
</dbReference>
<dbReference type="Gene3D" id="3.10.100.10">
    <property type="entry name" value="Mannose-Binding Protein A, subunit A"/>
    <property type="match status" value="1"/>
</dbReference>
<proteinExistence type="predicted"/>
<dbReference type="RefSeq" id="WP_221929934.1">
    <property type="nucleotide sequence ID" value="NZ_FXTH01000004.1"/>
</dbReference>
<name>A0A521BU38_9BACT</name>
<dbReference type="EMBL" id="FXTH01000004">
    <property type="protein sequence ID" value="SMO50692.1"/>
    <property type="molecule type" value="Genomic_DNA"/>
</dbReference>
<dbReference type="InterPro" id="IPR016187">
    <property type="entry name" value="CTDL_fold"/>
</dbReference>
<accession>A0A521BU38</accession>